<organism evidence="1 2">
    <name type="scientific">Limnobacter thiooxidans</name>
    <dbReference type="NCBI Taxonomy" id="131080"/>
    <lineage>
        <taxon>Bacteria</taxon>
        <taxon>Pseudomonadati</taxon>
        <taxon>Pseudomonadota</taxon>
        <taxon>Betaproteobacteria</taxon>
        <taxon>Burkholderiales</taxon>
        <taxon>Burkholderiaceae</taxon>
        <taxon>Limnobacter</taxon>
    </lineage>
</organism>
<accession>A0AA86MCQ2</accession>
<name>A0AA86MCQ2_9BURK</name>
<dbReference type="KEGG" id="lto:RGQ30_06370"/>
<dbReference type="Proteomes" id="UP001329151">
    <property type="component" value="Chromosome"/>
</dbReference>
<evidence type="ECO:0000313" key="1">
    <source>
        <dbReference type="EMBL" id="BET25136.1"/>
    </source>
</evidence>
<gene>
    <name evidence="1" type="ORF">RGQ30_06370</name>
</gene>
<dbReference type="AlphaFoldDB" id="A0AA86MCQ2"/>
<proteinExistence type="predicted"/>
<protein>
    <submittedName>
        <fullName evidence="1">Uncharacterized protein</fullName>
    </submittedName>
</protein>
<dbReference type="EMBL" id="AP028947">
    <property type="protein sequence ID" value="BET25136.1"/>
    <property type="molecule type" value="Genomic_DNA"/>
</dbReference>
<reference evidence="1 2" key="1">
    <citation type="submission" date="2023-10" db="EMBL/GenBank/DDBJ databases">
        <title>Complete Genome Sequence of Limnobacter thiooxidans CS-K2T, Isolated from freshwater lake sediments in Bavaria, Germany.</title>
        <authorList>
            <person name="Naruki M."/>
            <person name="Watanabe A."/>
            <person name="Warashina T."/>
            <person name="Morita T."/>
            <person name="Arakawa K."/>
        </authorList>
    </citation>
    <scope>NUCLEOTIDE SEQUENCE [LARGE SCALE GENOMIC DNA]</scope>
    <source>
        <strain evidence="1 2">CS-K2</strain>
    </source>
</reference>
<sequence length="126" mass="14317">MGYPPMFGKLLFWPVSYKSNVHTSQEAKMPLTIAYSNAANALGRRYPDGQTLMRRRTLRQTAKQFKVGTEVLMDNKPATVIAYNIAEFGRWISTSHPVLVRLHTGQLQYCRLSDLQIAENPSIHAH</sequence>
<evidence type="ECO:0000313" key="2">
    <source>
        <dbReference type="Proteomes" id="UP001329151"/>
    </source>
</evidence>
<keyword evidence="2" id="KW-1185">Reference proteome</keyword>